<sequence length="47" mass="5506">MFDYQNAEIDGPVVCGKRNGQDTYATGFYYQDIGDDRIIYMQCGYFY</sequence>
<dbReference type="EMBL" id="AUXW01000209">
    <property type="protein sequence ID" value="KKE80836.1"/>
    <property type="molecule type" value="Genomic_DNA"/>
</dbReference>
<reference evidence="1 2" key="1">
    <citation type="journal article" date="2015" name="BMC Genomics">
        <title>Genome mining reveals unlocked bioactive potential of marine Gram-negative bacteria.</title>
        <authorList>
            <person name="Machado H."/>
            <person name="Sonnenschein E.C."/>
            <person name="Melchiorsen J."/>
            <person name="Gram L."/>
        </authorList>
    </citation>
    <scope>NUCLEOTIDE SEQUENCE [LARGE SCALE GENOMIC DNA]</scope>
    <source>
        <strain evidence="1 2">S4054</strain>
    </source>
</reference>
<dbReference type="AlphaFoldDB" id="A0A0F6A4P9"/>
<gene>
    <name evidence="1" type="ORF">N479_03945</name>
</gene>
<dbReference type="PATRIC" id="fig|1129367.4.peg.5374"/>
<evidence type="ECO:0000313" key="1">
    <source>
        <dbReference type="EMBL" id="KKE80836.1"/>
    </source>
</evidence>
<protein>
    <submittedName>
        <fullName evidence="1">Uncharacterized protein</fullName>
    </submittedName>
</protein>
<evidence type="ECO:0000313" key="2">
    <source>
        <dbReference type="Proteomes" id="UP000033434"/>
    </source>
</evidence>
<dbReference type="Proteomes" id="UP000033434">
    <property type="component" value="Unassembled WGS sequence"/>
</dbReference>
<dbReference type="RefSeq" id="WP_155401424.1">
    <property type="nucleotide sequence ID" value="NZ_AUXW01000209.1"/>
</dbReference>
<comment type="caution">
    <text evidence="1">The sequence shown here is derived from an EMBL/GenBank/DDBJ whole genome shotgun (WGS) entry which is preliminary data.</text>
</comment>
<organism evidence="1 2">
    <name type="scientific">Pseudoalteromonas luteoviolacea S4054</name>
    <dbReference type="NCBI Taxonomy" id="1129367"/>
    <lineage>
        <taxon>Bacteria</taxon>
        <taxon>Pseudomonadati</taxon>
        <taxon>Pseudomonadota</taxon>
        <taxon>Gammaproteobacteria</taxon>
        <taxon>Alteromonadales</taxon>
        <taxon>Pseudoalteromonadaceae</taxon>
        <taxon>Pseudoalteromonas</taxon>
    </lineage>
</organism>
<name>A0A0F6A4P9_9GAMM</name>
<proteinExistence type="predicted"/>
<accession>A0A0F6A4P9</accession>